<dbReference type="Proteomes" id="UP001304895">
    <property type="component" value="Unassembled WGS sequence"/>
</dbReference>
<protein>
    <submittedName>
        <fullName evidence="2">Uncharacterized protein</fullName>
    </submittedName>
</protein>
<sequence length="278" mass="30108">MLTKPAMFCSSSPETCITHRCNDALEDVCLETLSASHAAHCHLNCSAVRRTQHASGCARSIAVCGAPWPCHHTTPDLERGHLEFVDLCRRAGVQPPWSHGAGGCTAPAGSGIAAPGIPAPPARPLAPWQRSAHRHQPVASTATSLPGGLSPGFTSHSNTPDLLITRSPLFDTRDSLNRVLSQAPGAPTRTWWVLSHLLIFSYRRSPVRPSSLRRAVETVPKTARRLRGLASAHHGPRCLFLRPDPMLRSSLTQPWAHDRITAHAHPQRAMAAATLRSW</sequence>
<proteinExistence type="predicted"/>
<feature type="region of interest" description="Disordered" evidence="1">
    <location>
        <begin position="136"/>
        <end position="160"/>
    </location>
</feature>
<comment type="caution">
    <text evidence="2">The sequence shown here is derived from an EMBL/GenBank/DDBJ whole genome shotgun (WGS) entry which is preliminary data.</text>
</comment>
<accession>A0AAN6ZHL1</accession>
<organism evidence="2 3">
    <name type="scientific">Trichocladium antarcticum</name>
    <dbReference type="NCBI Taxonomy" id="1450529"/>
    <lineage>
        <taxon>Eukaryota</taxon>
        <taxon>Fungi</taxon>
        <taxon>Dikarya</taxon>
        <taxon>Ascomycota</taxon>
        <taxon>Pezizomycotina</taxon>
        <taxon>Sordariomycetes</taxon>
        <taxon>Sordariomycetidae</taxon>
        <taxon>Sordariales</taxon>
        <taxon>Chaetomiaceae</taxon>
        <taxon>Trichocladium</taxon>
    </lineage>
</organism>
<evidence type="ECO:0000313" key="3">
    <source>
        <dbReference type="Proteomes" id="UP001304895"/>
    </source>
</evidence>
<name>A0AAN6ZHL1_9PEZI</name>
<reference evidence="2" key="2">
    <citation type="submission" date="2023-05" db="EMBL/GenBank/DDBJ databases">
        <authorList>
            <consortium name="Lawrence Berkeley National Laboratory"/>
            <person name="Steindorff A."/>
            <person name="Hensen N."/>
            <person name="Bonometti L."/>
            <person name="Westerberg I."/>
            <person name="Brannstrom I.O."/>
            <person name="Guillou S."/>
            <person name="Cros-Aarteil S."/>
            <person name="Calhoun S."/>
            <person name="Haridas S."/>
            <person name="Kuo A."/>
            <person name="Mondo S."/>
            <person name="Pangilinan J."/>
            <person name="Riley R."/>
            <person name="Labutti K."/>
            <person name="Andreopoulos B."/>
            <person name="Lipzen A."/>
            <person name="Chen C."/>
            <person name="Yanf M."/>
            <person name="Daum C."/>
            <person name="Ng V."/>
            <person name="Clum A."/>
            <person name="Ohm R."/>
            <person name="Martin F."/>
            <person name="Silar P."/>
            <person name="Natvig D."/>
            <person name="Lalanne C."/>
            <person name="Gautier V."/>
            <person name="Ament-Velasquez S.L."/>
            <person name="Kruys A."/>
            <person name="Hutchinson M.I."/>
            <person name="Powell A.J."/>
            <person name="Barry K."/>
            <person name="Miller A.N."/>
            <person name="Grigoriev I.V."/>
            <person name="Debuchy R."/>
            <person name="Gladieux P."/>
            <person name="Thoren M.H."/>
            <person name="Johannesson H."/>
        </authorList>
    </citation>
    <scope>NUCLEOTIDE SEQUENCE</scope>
    <source>
        <strain evidence="2">CBS 123565</strain>
    </source>
</reference>
<dbReference type="EMBL" id="MU853402">
    <property type="protein sequence ID" value="KAK4137859.1"/>
    <property type="molecule type" value="Genomic_DNA"/>
</dbReference>
<gene>
    <name evidence="2" type="ORF">BT67DRAFT_123752</name>
</gene>
<reference evidence="2" key="1">
    <citation type="journal article" date="2023" name="Mol. Phylogenet. Evol.">
        <title>Genome-scale phylogeny and comparative genomics of the fungal order Sordariales.</title>
        <authorList>
            <person name="Hensen N."/>
            <person name="Bonometti L."/>
            <person name="Westerberg I."/>
            <person name="Brannstrom I.O."/>
            <person name="Guillou S."/>
            <person name="Cros-Aarteil S."/>
            <person name="Calhoun S."/>
            <person name="Haridas S."/>
            <person name="Kuo A."/>
            <person name="Mondo S."/>
            <person name="Pangilinan J."/>
            <person name="Riley R."/>
            <person name="LaButti K."/>
            <person name="Andreopoulos B."/>
            <person name="Lipzen A."/>
            <person name="Chen C."/>
            <person name="Yan M."/>
            <person name="Daum C."/>
            <person name="Ng V."/>
            <person name="Clum A."/>
            <person name="Steindorff A."/>
            <person name="Ohm R.A."/>
            <person name="Martin F."/>
            <person name="Silar P."/>
            <person name="Natvig D.O."/>
            <person name="Lalanne C."/>
            <person name="Gautier V."/>
            <person name="Ament-Velasquez S.L."/>
            <person name="Kruys A."/>
            <person name="Hutchinson M.I."/>
            <person name="Powell A.J."/>
            <person name="Barry K."/>
            <person name="Miller A.N."/>
            <person name="Grigoriev I.V."/>
            <person name="Debuchy R."/>
            <person name="Gladieux P."/>
            <person name="Hiltunen Thoren M."/>
            <person name="Johannesson H."/>
        </authorList>
    </citation>
    <scope>NUCLEOTIDE SEQUENCE</scope>
    <source>
        <strain evidence="2">CBS 123565</strain>
    </source>
</reference>
<dbReference type="AlphaFoldDB" id="A0AAN6ZHL1"/>
<evidence type="ECO:0000313" key="2">
    <source>
        <dbReference type="EMBL" id="KAK4137859.1"/>
    </source>
</evidence>
<keyword evidence="3" id="KW-1185">Reference proteome</keyword>
<evidence type="ECO:0000256" key="1">
    <source>
        <dbReference type="SAM" id="MobiDB-lite"/>
    </source>
</evidence>